<gene>
    <name evidence="1" type="ORF">RRG08_023940</name>
</gene>
<name>A0AAE0YNV9_9GAST</name>
<accession>A0AAE0YNV9</accession>
<sequence length="71" mass="7654">MNNTQAFAMLMNLMDGSQSQDSDDCDYGIFAHESEIVTPEETALSSPPRDAAMGDTIQLEFLAVGVIVTVL</sequence>
<evidence type="ECO:0000313" key="2">
    <source>
        <dbReference type="Proteomes" id="UP001283361"/>
    </source>
</evidence>
<dbReference type="Proteomes" id="UP001283361">
    <property type="component" value="Unassembled WGS sequence"/>
</dbReference>
<dbReference type="AlphaFoldDB" id="A0AAE0YNV9"/>
<keyword evidence="2" id="KW-1185">Reference proteome</keyword>
<reference evidence="1" key="1">
    <citation type="journal article" date="2023" name="G3 (Bethesda)">
        <title>A reference genome for the long-term kleptoplast-retaining sea slug Elysia crispata morphotype clarki.</title>
        <authorList>
            <person name="Eastman K.E."/>
            <person name="Pendleton A.L."/>
            <person name="Shaikh M.A."/>
            <person name="Suttiyut T."/>
            <person name="Ogas R."/>
            <person name="Tomko P."/>
            <person name="Gavelis G."/>
            <person name="Widhalm J.R."/>
            <person name="Wisecaver J.H."/>
        </authorList>
    </citation>
    <scope>NUCLEOTIDE SEQUENCE</scope>
    <source>
        <strain evidence="1">ECLA1</strain>
    </source>
</reference>
<organism evidence="1 2">
    <name type="scientific">Elysia crispata</name>
    <name type="common">lettuce slug</name>
    <dbReference type="NCBI Taxonomy" id="231223"/>
    <lineage>
        <taxon>Eukaryota</taxon>
        <taxon>Metazoa</taxon>
        <taxon>Spiralia</taxon>
        <taxon>Lophotrochozoa</taxon>
        <taxon>Mollusca</taxon>
        <taxon>Gastropoda</taxon>
        <taxon>Heterobranchia</taxon>
        <taxon>Euthyneura</taxon>
        <taxon>Panpulmonata</taxon>
        <taxon>Sacoglossa</taxon>
        <taxon>Placobranchoidea</taxon>
        <taxon>Plakobranchidae</taxon>
        <taxon>Elysia</taxon>
    </lineage>
</organism>
<dbReference type="EMBL" id="JAWDGP010005834">
    <property type="protein sequence ID" value="KAK3751182.1"/>
    <property type="molecule type" value="Genomic_DNA"/>
</dbReference>
<proteinExistence type="predicted"/>
<protein>
    <submittedName>
        <fullName evidence="1">Uncharacterized protein</fullName>
    </submittedName>
</protein>
<comment type="caution">
    <text evidence="1">The sequence shown here is derived from an EMBL/GenBank/DDBJ whole genome shotgun (WGS) entry which is preliminary data.</text>
</comment>
<evidence type="ECO:0000313" key="1">
    <source>
        <dbReference type="EMBL" id="KAK3751182.1"/>
    </source>
</evidence>